<keyword evidence="3" id="KW-0028">Amino-acid biosynthesis</keyword>
<organism evidence="10 11">
    <name type="scientific">Erysiphe neolycopersici</name>
    <dbReference type="NCBI Taxonomy" id="212602"/>
    <lineage>
        <taxon>Eukaryota</taxon>
        <taxon>Fungi</taxon>
        <taxon>Dikarya</taxon>
        <taxon>Ascomycota</taxon>
        <taxon>Pezizomycotina</taxon>
        <taxon>Leotiomycetes</taxon>
        <taxon>Erysiphales</taxon>
        <taxon>Erysiphaceae</taxon>
        <taxon>Erysiphe</taxon>
    </lineage>
</organism>
<keyword evidence="11" id="KW-1185">Reference proteome</keyword>
<dbReference type="CDD" id="cd13532">
    <property type="entry name" value="PBP2_PDT_like"/>
    <property type="match status" value="1"/>
</dbReference>
<dbReference type="GO" id="GO:0005737">
    <property type="term" value="C:cytoplasm"/>
    <property type="evidence" value="ECO:0007669"/>
    <property type="project" value="TreeGrafter"/>
</dbReference>
<keyword evidence="4" id="KW-0057">Aromatic amino acid biosynthesis</keyword>
<dbReference type="PROSITE" id="PS51171">
    <property type="entry name" value="PREPHENATE_DEHYDR_3"/>
    <property type="match status" value="1"/>
</dbReference>
<dbReference type="Gene3D" id="3.40.190.10">
    <property type="entry name" value="Periplasmic binding protein-like II"/>
    <property type="match status" value="2"/>
</dbReference>
<sequence>MPVMQLRRKRSSVPIVKYLGPPSSYTHQAALQCVGLDSYDFQPGASIPEILESVQSGTAALGVVPIENSTNGPVILSFELLADRQNLYPDVNICKETYLNVNHYLLGRRFPRQSNDSPTMSGACTPTTATPLPIIPRSVPLCSLKHIKRLYSHPQAWGQCEVFLGAYLKNIDRIDTSSTSMAAQLVRQDLSGTSAAIASRLASKVNNLDILAEEIEDKQDNVTRFLVLCRGKGIMSGLSKRTRTMISFEVQHETGALASVLQCFATSSINLKNINSRPTKVIPFEYIFFLEFQGSFYNDPEERVKRTLESLQKYVKSWRFLGSWDDQSKQQTICLDHSSSN</sequence>
<evidence type="ECO:0000259" key="8">
    <source>
        <dbReference type="PROSITE" id="PS51171"/>
    </source>
</evidence>
<dbReference type="SUPFAM" id="SSF53850">
    <property type="entry name" value="Periplasmic binding protein-like II"/>
    <property type="match status" value="1"/>
</dbReference>
<evidence type="ECO:0000313" key="10">
    <source>
        <dbReference type="EMBL" id="RKF63055.1"/>
    </source>
</evidence>
<evidence type="ECO:0000256" key="1">
    <source>
        <dbReference type="ARBA" id="ARBA00004741"/>
    </source>
</evidence>
<name>A0A420I053_9PEZI</name>
<dbReference type="InterPro" id="IPR001086">
    <property type="entry name" value="Preph_deHydtase"/>
</dbReference>
<dbReference type="STRING" id="212602.A0A420I053"/>
<comment type="caution">
    <text evidence="10">The sequence shown here is derived from an EMBL/GenBank/DDBJ whole genome shotgun (WGS) entry which is preliminary data.</text>
</comment>
<keyword evidence="5" id="KW-0584">Phenylalanine biosynthesis</keyword>
<dbReference type="InterPro" id="IPR008242">
    <property type="entry name" value="Chor_mutase/pphenate_deHydtase"/>
</dbReference>
<accession>A0A420I053</accession>
<dbReference type="CDD" id="cd04905">
    <property type="entry name" value="ACT_CM-PDT"/>
    <property type="match status" value="1"/>
</dbReference>
<comment type="pathway">
    <text evidence="1">Amino-acid biosynthesis; L-phenylalanine biosynthesis; phenylpyruvate from prephenate: step 1/1.</text>
</comment>
<dbReference type="AlphaFoldDB" id="A0A420I053"/>
<evidence type="ECO:0000256" key="5">
    <source>
        <dbReference type="ARBA" id="ARBA00023222"/>
    </source>
</evidence>
<feature type="domain" description="ACT" evidence="9">
    <location>
        <begin position="245"/>
        <end position="323"/>
    </location>
</feature>
<dbReference type="FunFam" id="3.40.190.10:FF:000034">
    <property type="entry name" value="Chorismate mutase/prephenate dehydratase"/>
    <property type="match status" value="1"/>
</dbReference>
<evidence type="ECO:0000256" key="4">
    <source>
        <dbReference type="ARBA" id="ARBA00023141"/>
    </source>
</evidence>
<dbReference type="PIRSF" id="PIRSF001500">
    <property type="entry name" value="Chor_mut_pdt_Ppr"/>
    <property type="match status" value="1"/>
</dbReference>
<gene>
    <name evidence="10" type="ORF">OnM2_028076</name>
</gene>
<dbReference type="InterPro" id="IPR045865">
    <property type="entry name" value="ACT-like_dom_sf"/>
</dbReference>
<dbReference type="PANTHER" id="PTHR21022">
    <property type="entry name" value="PREPHENATE DEHYDRATASE P PROTEIN"/>
    <property type="match status" value="1"/>
</dbReference>
<dbReference type="Proteomes" id="UP000286134">
    <property type="component" value="Unassembled WGS sequence"/>
</dbReference>
<protein>
    <recommendedName>
        <fullName evidence="2">prephenate dehydratase</fullName>
        <ecNumber evidence="2">4.2.1.51</ecNumber>
    </recommendedName>
</protein>
<evidence type="ECO:0000256" key="7">
    <source>
        <dbReference type="ARBA" id="ARBA00047848"/>
    </source>
</evidence>
<keyword evidence="6" id="KW-0456">Lyase</keyword>
<evidence type="ECO:0000313" key="11">
    <source>
        <dbReference type="Proteomes" id="UP000286134"/>
    </source>
</evidence>
<dbReference type="InterPro" id="IPR002912">
    <property type="entry name" value="ACT_dom"/>
</dbReference>
<dbReference type="EC" id="4.2.1.51" evidence="2"/>
<evidence type="ECO:0000256" key="3">
    <source>
        <dbReference type="ARBA" id="ARBA00022605"/>
    </source>
</evidence>
<evidence type="ECO:0000259" key="9">
    <source>
        <dbReference type="PROSITE" id="PS51671"/>
    </source>
</evidence>
<reference evidence="10 11" key="1">
    <citation type="journal article" date="2018" name="BMC Genomics">
        <title>Comparative genome analyses reveal sequence features reflecting distinct modes of host-adaptation between dicot and monocot powdery mildew.</title>
        <authorList>
            <person name="Wu Y."/>
            <person name="Ma X."/>
            <person name="Pan Z."/>
            <person name="Kale S.D."/>
            <person name="Song Y."/>
            <person name="King H."/>
            <person name="Zhang Q."/>
            <person name="Presley C."/>
            <person name="Deng X."/>
            <person name="Wei C.I."/>
            <person name="Xiao S."/>
        </authorList>
    </citation>
    <scope>NUCLEOTIDE SEQUENCE [LARGE SCALE GENOMIC DNA]</scope>
    <source>
        <strain evidence="10">UMSG2</strain>
    </source>
</reference>
<dbReference type="UniPathway" id="UPA00121">
    <property type="reaction ID" value="UER00345"/>
</dbReference>
<dbReference type="Gene3D" id="3.30.70.260">
    <property type="match status" value="1"/>
</dbReference>
<dbReference type="EMBL" id="MCFK01002829">
    <property type="protein sequence ID" value="RKF63055.1"/>
    <property type="molecule type" value="Genomic_DNA"/>
</dbReference>
<evidence type="ECO:0000256" key="2">
    <source>
        <dbReference type="ARBA" id="ARBA00013147"/>
    </source>
</evidence>
<dbReference type="OrthoDB" id="983542at2759"/>
<dbReference type="GO" id="GO:0004664">
    <property type="term" value="F:prephenate dehydratase activity"/>
    <property type="evidence" value="ECO:0007669"/>
    <property type="project" value="UniProtKB-EC"/>
</dbReference>
<dbReference type="PANTHER" id="PTHR21022:SF19">
    <property type="entry name" value="PREPHENATE DEHYDRATASE-RELATED"/>
    <property type="match status" value="1"/>
</dbReference>
<proteinExistence type="predicted"/>
<dbReference type="Pfam" id="PF00800">
    <property type="entry name" value="PDT"/>
    <property type="match status" value="1"/>
</dbReference>
<feature type="domain" description="Prephenate dehydratase" evidence="8">
    <location>
        <begin position="15"/>
        <end position="230"/>
    </location>
</feature>
<comment type="catalytic activity">
    <reaction evidence="7">
        <text>prephenate + H(+) = 3-phenylpyruvate + CO2 + H2O</text>
        <dbReference type="Rhea" id="RHEA:21648"/>
        <dbReference type="ChEBI" id="CHEBI:15377"/>
        <dbReference type="ChEBI" id="CHEBI:15378"/>
        <dbReference type="ChEBI" id="CHEBI:16526"/>
        <dbReference type="ChEBI" id="CHEBI:18005"/>
        <dbReference type="ChEBI" id="CHEBI:29934"/>
        <dbReference type="EC" id="4.2.1.51"/>
    </reaction>
</comment>
<evidence type="ECO:0000256" key="6">
    <source>
        <dbReference type="ARBA" id="ARBA00023239"/>
    </source>
</evidence>
<dbReference type="PROSITE" id="PS51671">
    <property type="entry name" value="ACT"/>
    <property type="match status" value="1"/>
</dbReference>
<dbReference type="SUPFAM" id="SSF55021">
    <property type="entry name" value="ACT-like"/>
    <property type="match status" value="1"/>
</dbReference>
<dbReference type="GO" id="GO:0009094">
    <property type="term" value="P:L-phenylalanine biosynthetic process"/>
    <property type="evidence" value="ECO:0007669"/>
    <property type="project" value="UniProtKB-UniPathway"/>
</dbReference>